<protein>
    <submittedName>
        <fullName evidence="1">Uncharacterized protein</fullName>
    </submittedName>
</protein>
<proteinExistence type="predicted"/>
<organism evidence="1">
    <name type="scientific">Arundo donax</name>
    <name type="common">Giant reed</name>
    <name type="synonym">Donax arundinaceus</name>
    <dbReference type="NCBI Taxonomy" id="35708"/>
    <lineage>
        <taxon>Eukaryota</taxon>
        <taxon>Viridiplantae</taxon>
        <taxon>Streptophyta</taxon>
        <taxon>Embryophyta</taxon>
        <taxon>Tracheophyta</taxon>
        <taxon>Spermatophyta</taxon>
        <taxon>Magnoliopsida</taxon>
        <taxon>Liliopsida</taxon>
        <taxon>Poales</taxon>
        <taxon>Poaceae</taxon>
        <taxon>PACMAD clade</taxon>
        <taxon>Arundinoideae</taxon>
        <taxon>Arundineae</taxon>
        <taxon>Arundo</taxon>
    </lineage>
</organism>
<accession>A0A0A8XPG8</accession>
<reference evidence="1" key="1">
    <citation type="submission" date="2014-09" db="EMBL/GenBank/DDBJ databases">
        <authorList>
            <person name="Magalhaes I.L.F."/>
            <person name="Oliveira U."/>
            <person name="Santos F.R."/>
            <person name="Vidigal T.H.D.A."/>
            <person name="Brescovit A.D."/>
            <person name="Santos A.J."/>
        </authorList>
    </citation>
    <scope>NUCLEOTIDE SEQUENCE</scope>
    <source>
        <tissue evidence="1">Shoot tissue taken approximately 20 cm above the soil surface</tissue>
    </source>
</reference>
<name>A0A0A8XPG8_ARUDO</name>
<evidence type="ECO:0000313" key="1">
    <source>
        <dbReference type="EMBL" id="JAD15654.1"/>
    </source>
</evidence>
<dbReference type="AlphaFoldDB" id="A0A0A8XPG8"/>
<dbReference type="EMBL" id="GBRH01282241">
    <property type="protein sequence ID" value="JAD15654.1"/>
    <property type="molecule type" value="Transcribed_RNA"/>
</dbReference>
<sequence>MAMARWARRETGLGILWIFFPPRSCEREGSTAR</sequence>
<reference evidence="1" key="2">
    <citation type="journal article" date="2015" name="Data Brief">
        <title>Shoot transcriptome of the giant reed, Arundo donax.</title>
        <authorList>
            <person name="Barrero R.A."/>
            <person name="Guerrero F.D."/>
            <person name="Moolhuijzen P."/>
            <person name="Goolsby J.A."/>
            <person name="Tidwell J."/>
            <person name="Bellgard S.E."/>
            <person name="Bellgard M.I."/>
        </authorList>
    </citation>
    <scope>NUCLEOTIDE SEQUENCE</scope>
    <source>
        <tissue evidence="1">Shoot tissue taken approximately 20 cm above the soil surface</tissue>
    </source>
</reference>